<dbReference type="AlphaFoldDB" id="A0AA35VSB7"/>
<reference evidence="2" key="1">
    <citation type="submission" date="2023-04" db="EMBL/GenBank/DDBJ databases">
        <authorList>
            <person name="Vijverberg K."/>
            <person name="Xiong W."/>
            <person name="Schranz E."/>
        </authorList>
    </citation>
    <scope>NUCLEOTIDE SEQUENCE</scope>
</reference>
<organism evidence="2 3">
    <name type="scientific">Lactuca saligna</name>
    <name type="common">Willowleaf lettuce</name>
    <dbReference type="NCBI Taxonomy" id="75948"/>
    <lineage>
        <taxon>Eukaryota</taxon>
        <taxon>Viridiplantae</taxon>
        <taxon>Streptophyta</taxon>
        <taxon>Embryophyta</taxon>
        <taxon>Tracheophyta</taxon>
        <taxon>Spermatophyta</taxon>
        <taxon>Magnoliopsida</taxon>
        <taxon>eudicotyledons</taxon>
        <taxon>Gunneridae</taxon>
        <taxon>Pentapetalae</taxon>
        <taxon>asterids</taxon>
        <taxon>campanulids</taxon>
        <taxon>Asterales</taxon>
        <taxon>Asteraceae</taxon>
        <taxon>Cichorioideae</taxon>
        <taxon>Cichorieae</taxon>
        <taxon>Lactucinae</taxon>
        <taxon>Lactuca</taxon>
    </lineage>
</organism>
<keyword evidence="3" id="KW-1185">Reference proteome</keyword>
<accession>A0AA35VSB7</accession>
<feature type="compositionally biased region" description="Basic residues" evidence="1">
    <location>
        <begin position="1"/>
        <end position="12"/>
    </location>
</feature>
<protein>
    <submittedName>
        <fullName evidence="2">Uncharacterized protein</fullName>
    </submittedName>
</protein>
<dbReference type="EMBL" id="OX465086">
    <property type="protein sequence ID" value="CAI9265573.1"/>
    <property type="molecule type" value="Genomic_DNA"/>
</dbReference>
<gene>
    <name evidence="2" type="ORF">LSALG_LOCUS6169</name>
</gene>
<feature type="region of interest" description="Disordered" evidence="1">
    <location>
        <begin position="1"/>
        <end position="26"/>
    </location>
</feature>
<sequence>MNSPPRMKKHFHFSTTSSSSSSTDDVAQHGLTPLIMVTAKPMIQDNSMPLSPQFETVPFTLNPMMNVAFHQVVVPNVPLNVVYPRSYFKGEVSQEVPQGTDSYFDSDNYQLSPRKRKASISGGTHEIEVGSSTTFDPSTSPPKMKSKLIFDLNELSESWRLPIEEVKKIFNNSVKKQHIVVDLNDQIDRKKSRDVLTHGLKPNPIIKVRCNKPRNESLKLHLKLSNKHKGNHAQEVKLAIQHLLNKVKKLNLVRAASPSRLSSSRRTGALRQSKNKKFLLPYGNRDLVGGQGFMFLSICKFVQAG</sequence>
<proteinExistence type="predicted"/>
<feature type="compositionally biased region" description="Low complexity" evidence="1">
    <location>
        <begin position="131"/>
        <end position="140"/>
    </location>
</feature>
<feature type="region of interest" description="Disordered" evidence="1">
    <location>
        <begin position="114"/>
        <end position="140"/>
    </location>
</feature>
<dbReference type="Proteomes" id="UP001177003">
    <property type="component" value="Chromosome 0"/>
</dbReference>
<feature type="compositionally biased region" description="Low complexity" evidence="1">
    <location>
        <begin position="14"/>
        <end position="23"/>
    </location>
</feature>
<name>A0AA35VSB7_LACSI</name>
<evidence type="ECO:0000313" key="2">
    <source>
        <dbReference type="EMBL" id="CAI9265573.1"/>
    </source>
</evidence>
<evidence type="ECO:0000313" key="3">
    <source>
        <dbReference type="Proteomes" id="UP001177003"/>
    </source>
</evidence>
<evidence type="ECO:0000256" key="1">
    <source>
        <dbReference type="SAM" id="MobiDB-lite"/>
    </source>
</evidence>